<protein>
    <submittedName>
        <fullName evidence="2">Uncharacterized protein</fullName>
    </submittedName>
</protein>
<feature type="compositionally biased region" description="Basic residues" evidence="1">
    <location>
        <begin position="1"/>
        <end position="11"/>
    </location>
</feature>
<evidence type="ECO:0000313" key="2">
    <source>
        <dbReference type="EMBL" id="CAA9369458.1"/>
    </source>
</evidence>
<gene>
    <name evidence="2" type="ORF">AVDCRST_MAG68-5358</name>
</gene>
<dbReference type="EMBL" id="CADCTW010000238">
    <property type="protein sequence ID" value="CAA9369458.1"/>
    <property type="molecule type" value="Genomic_DNA"/>
</dbReference>
<proteinExistence type="predicted"/>
<evidence type="ECO:0000256" key="1">
    <source>
        <dbReference type="SAM" id="MobiDB-lite"/>
    </source>
</evidence>
<feature type="non-terminal residue" evidence="2">
    <location>
        <position position="85"/>
    </location>
</feature>
<feature type="compositionally biased region" description="Low complexity" evidence="1">
    <location>
        <begin position="59"/>
        <end position="85"/>
    </location>
</feature>
<feature type="non-terminal residue" evidence="2">
    <location>
        <position position="1"/>
    </location>
</feature>
<name>A0A6J4MXK1_9BACT</name>
<feature type="compositionally biased region" description="Basic and acidic residues" evidence="1">
    <location>
        <begin position="33"/>
        <end position="57"/>
    </location>
</feature>
<accession>A0A6J4MXK1</accession>
<feature type="compositionally biased region" description="Basic residues" evidence="1">
    <location>
        <begin position="21"/>
        <end position="30"/>
    </location>
</feature>
<feature type="region of interest" description="Disordered" evidence="1">
    <location>
        <begin position="1"/>
        <end position="85"/>
    </location>
</feature>
<dbReference type="AlphaFoldDB" id="A0A6J4MXK1"/>
<sequence>VQRTHLHRRARLPGALDPRLVHRRPRHRPSLRGGDRAAARRGGRAERAGAADERRAAVPDAAPFRGRARPPAGASPRPAQRGNGL</sequence>
<organism evidence="2">
    <name type="scientific">uncultured Gemmatimonadota bacterium</name>
    <dbReference type="NCBI Taxonomy" id="203437"/>
    <lineage>
        <taxon>Bacteria</taxon>
        <taxon>Pseudomonadati</taxon>
        <taxon>Gemmatimonadota</taxon>
        <taxon>environmental samples</taxon>
    </lineage>
</organism>
<reference evidence="2" key="1">
    <citation type="submission" date="2020-02" db="EMBL/GenBank/DDBJ databases">
        <authorList>
            <person name="Meier V. D."/>
        </authorList>
    </citation>
    <scope>NUCLEOTIDE SEQUENCE</scope>
    <source>
        <strain evidence="2">AVDCRST_MAG68</strain>
    </source>
</reference>